<sequence length="230" mass="26389">MSVHKLKHNGYRIYFSDEGKTFHRLISAMMNNDIQGEYLTSGNALRNVMIFEHESKKFILKRDREVDQRFEKKLSALFSGSFNLKLIKKIDRYKQDVIDITSRLYYVAEKIKFGQCVDSFCVYEYADGYALSDENISDHYEAVASSILSLHQAGLASNDIHPANFICKPDGKLKVIDLSCRGSIKVCQANDRLALKKKYNLDIESGGLIYSLIKTKDSLKYFSRKIRGKV</sequence>
<comment type="caution">
    <text evidence="1">The sequence shown here is derived from an EMBL/GenBank/DDBJ whole genome shotgun (WGS) entry which is preliminary data.</text>
</comment>
<evidence type="ECO:0000313" key="1">
    <source>
        <dbReference type="EMBL" id="MFC6363606.1"/>
    </source>
</evidence>
<keyword evidence="1" id="KW-0808">Transferase</keyword>
<keyword evidence="1" id="KW-0418">Kinase</keyword>
<keyword evidence="2" id="KW-1185">Reference proteome</keyword>
<dbReference type="InterPro" id="IPR009330">
    <property type="entry name" value="LipoPS_heptP_kinase"/>
</dbReference>
<dbReference type="Proteomes" id="UP001596215">
    <property type="component" value="Unassembled WGS sequence"/>
</dbReference>
<evidence type="ECO:0000313" key="2">
    <source>
        <dbReference type="Proteomes" id="UP001596215"/>
    </source>
</evidence>
<reference evidence="2" key="1">
    <citation type="journal article" date="2019" name="Int. J. Syst. Evol. Microbiol.">
        <title>The Global Catalogue of Microorganisms (GCM) 10K type strain sequencing project: providing services to taxonomists for standard genome sequencing and annotation.</title>
        <authorList>
            <consortium name="The Broad Institute Genomics Platform"/>
            <consortium name="The Broad Institute Genome Sequencing Center for Infectious Disease"/>
            <person name="Wu L."/>
            <person name="Ma J."/>
        </authorList>
    </citation>
    <scope>NUCLEOTIDE SEQUENCE [LARGE SCALE GENOMIC DNA]</scope>
    <source>
        <strain evidence="2">CGMCC 4.1530</strain>
    </source>
</reference>
<dbReference type="InterPro" id="IPR011009">
    <property type="entry name" value="Kinase-like_dom_sf"/>
</dbReference>
<protein>
    <submittedName>
        <fullName evidence="1">Lipopolysaccharide core heptose(II) kinase RfaY</fullName>
    </submittedName>
</protein>
<dbReference type="SUPFAM" id="SSF56112">
    <property type="entry name" value="Protein kinase-like (PK-like)"/>
    <property type="match status" value="1"/>
</dbReference>
<name>A0ABW1VRH4_9GAMM</name>
<dbReference type="Pfam" id="PF06176">
    <property type="entry name" value="WaaY"/>
    <property type="match status" value="1"/>
</dbReference>
<accession>A0ABW1VRH4</accession>
<organism evidence="1 2">
    <name type="scientific">Tatumella punctata</name>
    <dbReference type="NCBI Taxonomy" id="399969"/>
    <lineage>
        <taxon>Bacteria</taxon>
        <taxon>Pseudomonadati</taxon>
        <taxon>Pseudomonadota</taxon>
        <taxon>Gammaproteobacteria</taxon>
        <taxon>Enterobacterales</taxon>
        <taxon>Erwiniaceae</taxon>
        <taxon>Tatumella</taxon>
    </lineage>
</organism>
<gene>
    <name evidence="1" type="ORF">ACFP73_16235</name>
</gene>
<dbReference type="EMBL" id="JBHSUC010000038">
    <property type="protein sequence ID" value="MFC6363606.1"/>
    <property type="molecule type" value="Genomic_DNA"/>
</dbReference>
<dbReference type="GO" id="GO:0016301">
    <property type="term" value="F:kinase activity"/>
    <property type="evidence" value="ECO:0007669"/>
    <property type="project" value="UniProtKB-KW"/>
</dbReference>
<dbReference type="RefSeq" id="WP_212709660.1">
    <property type="nucleotide sequence ID" value="NZ_BAAAFW010000004.1"/>
</dbReference>
<proteinExistence type="predicted"/>